<keyword evidence="1 5" id="KW-0808">Transferase</keyword>
<dbReference type="InterPro" id="IPR016181">
    <property type="entry name" value="Acyl_CoA_acyltransferase"/>
</dbReference>
<comment type="caution">
    <text evidence="5">The sequence shown here is derived from an EMBL/GenBank/DDBJ whole genome shotgun (WGS) entry which is preliminary data.</text>
</comment>
<dbReference type="PANTHER" id="PTHR43072">
    <property type="entry name" value="N-ACETYLTRANSFERASE"/>
    <property type="match status" value="1"/>
</dbReference>
<dbReference type="SUPFAM" id="SSF55729">
    <property type="entry name" value="Acyl-CoA N-acyltransferases (Nat)"/>
    <property type="match status" value="1"/>
</dbReference>
<dbReference type="PROSITE" id="PS51186">
    <property type="entry name" value="GNAT"/>
    <property type="match status" value="1"/>
</dbReference>
<feature type="compositionally biased region" description="Low complexity" evidence="3">
    <location>
        <begin position="1"/>
        <end position="13"/>
    </location>
</feature>
<dbReference type="CDD" id="cd04301">
    <property type="entry name" value="NAT_SF"/>
    <property type="match status" value="1"/>
</dbReference>
<dbReference type="RefSeq" id="WP_344351782.1">
    <property type="nucleotide sequence ID" value="NZ_BAAASM010000054.1"/>
</dbReference>
<accession>A0ABW0W9L9</accession>
<evidence type="ECO:0000313" key="5">
    <source>
        <dbReference type="EMBL" id="MFC5654123.1"/>
    </source>
</evidence>
<dbReference type="Gene3D" id="3.40.630.30">
    <property type="match status" value="1"/>
</dbReference>
<dbReference type="Proteomes" id="UP001596065">
    <property type="component" value="Unassembled WGS sequence"/>
</dbReference>
<evidence type="ECO:0000256" key="3">
    <source>
        <dbReference type="SAM" id="MobiDB-lite"/>
    </source>
</evidence>
<dbReference type="EMBL" id="JBHSOE010000002">
    <property type="protein sequence ID" value="MFC5654123.1"/>
    <property type="molecule type" value="Genomic_DNA"/>
</dbReference>
<protein>
    <submittedName>
        <fullName evidence="5">GNAT family N-acetyltransferase</fullName>
        <ecNumber evidence="5">2.3.-.-</ecNumber>
    </submittedName>
</protein>
<feature type="compositionally biased region" description="Pro residues" evidence="3">
    <location>
        <begin position="14"/>
        <end position="32"/>
    </location>
</feature>
<reference evidence="6" key="1">
    <citation type="journal article" date="2019" name="Int. J. Syst. Evol. Microbiol.">
        <title>The Global Catalogue of Microorganisms (GCM) 10K type strain sequencing project: providing services to taxonomists for standard genome sequencing and annotation.</title>
        <authorList>
            <consortium name="The Broad Institute Genomics Platform"/>
            <consortium name="The Broad Institute Genome Sequencing Center for Infectious Disease"/>
            <person name="Wu L."/>
            <person name="Ma J."/>
        </authorList>
    </citation>
    <scope>NUCLEOTIDE SEQUENCE [LARGE SCALE GENOMIC DNA]</scope>
    <source>
        <strain evidence="6">KCTC 5701</strain>
    </source>
</reference>
<name>A0ABW0W9L9_STRNO</name>
<feature type="domain" description="N-acetyltransferase" evidence="4">
    <location>
        <begin position="38"/>
        <end position="184"/>
    </location>
</feature>
<proteinExistence type="predicted"/>
<evidence type="ECO:0000256" key="2">
    <source>
        <dbReference type="ARBA" id="ARBA00023315"/>
    </source>
</evidence>
<feature type="region of interest" description="Disordered" evidence="3">
    <location>
        <begin position="184"/>
        <end position="210"/>
    </location>
</feature>
<dbReference type="PANTHER" id="PTHR43072:SF23">
    <property type="entry name" value="UPF0039 PROTEIN C11D3.02C"/>
    <property type="match status" value="1"/>
</dbReference>
<keyword evidence="2 5" id="KW-0012">Acyltransferase</keyword>
<evidence type="ECO:0000313" key="6">
    <source>
        <dbReference type="Proteomes" id="UP001596065"/>
    </source>
</evidence>
<evidence type="ECO:0000259" key="4">
    <source>
        <dbReference type="PROSITE" id="PS51186"/>
    </source>
</evidence>
<feature type="region of interest" description="Disordered" evidence="3">
    <location>
        <begin position="1"/>
        <end position="37"/>
    </location>
</feature>
<feature type="compositionally biased region" description="Low complexity" evidence="3">
    <location>
        <begin position="184"/>
        <end position="196"/>
    </location>
</feature>
<evidence type="ECO:0000256" key="1">
    <source>
        <dbReference type="ARBA" id="ARBA00022679"/>
    </source>
</evidence>
<dbReference type="GO" id="GO:0016746">
    <property type="term" value="F:acyltransferase activity"/>
    <property type="evidence" value="ECO:0007669"/>
    <property type="project" value="UniProtKB-KW"/>
</dbReference>
<dbReference type="EC" id="2.3.-.-" evidence="5"/>
<keyword evidence="6" id="KW-1185">Reference proteome</keyword>
<sequence length="210" mass="21979">MADTPTDPAAAPDPTGPPAAPGPQDPSAPAPGSPAGELTLRPLGFEHLAAVLDLGHRVYDTDAMPYTGWSLSAVAGHLDAPDPACLVLLDGDRVAGFVLGSLSFEQRADWGYLEWIAVDPDYQGRGVASRLVRECCARLAEAGAVCVVTDVERRNTASAELMRRNGFAEEASVSLFVRPLADAPGTGTGRARGSAGPRRHLTRAAAERVR</sequence>
<organism evidence="5 6">
    <name type="scientific">Streptomyces nogalater</name>
    <dbReference type="NCBI Taxonomy" id="38314"/>
    <lineage>
        <taxon>Bacteria</taxon>
        <taxon>Bacillati</taxon>
        <taxon>Actinomycetota</taxon>
        <taxon>Actinomycetes</taxon>
        <taxon>Kitasatosporales</taxon>
        <taxon>Streptomycetaceae</taxon>
        <taxon>Streptomyces</taxon>
    </lineage>
</organism>
<dbReference type="InterPro" id="IPR000182">
    <property type="entry name" value="GNAT_dom"/>
</dbReference>
<dbReference type="Pfam" id="PF00583">
    <property type="entry name" value="Acetyltransf_1"/>
    <property type="match status" value="1"/>
</dbReference>
<gene>
    <name evidence="5" type="ORF">ACFP3J_01275</name>
</gene>